<evidence type="ECO:0000313" key="8">
    <source>
        <dbReference type="EMBL" id="QAA94000.1"/>
    </source>
</evidence>
<keyword evidence="5 7" id="KW-1133">Transmembrane helix</keyword>
<evidence type="ECO:0000256" key="6">
    <source>
        <dbReference type="ARBA" id="ARBA00023136"/>
    </source>
</evidence>
<comment type="subcellular location">
    <subcellularLocation>
        <location evidence="1">Cell membrane</location>
        <topology evidence="1">Multi-pass membrane protein</topology>
    </subcellularLocation>
</comment>
<evidence type="ECO:0000256" key="1">
    <source>
        <dbReference type="ARBA" id="ARBA00004651"/>
    </source>
</evidence>
<keyword evidence="4 7" id="KW-0812">Transmembrane</keyword>
<feature type="transmembrane region" description="Helical" evidence="7">
    <location>
        <begin position="12"/>
        <end position="28"/>
    </location>
</feature>
<evidence type="ECO:0000256" key="3">
    <source>
        <dbReference type="ARBA" id="ARBA00022475"/>
    </source>
</evidence>
<dbReference type="AlphaFoldDB" id="A0A410GCI4"/>
<proteinExistence type="inferred from homology"/>
<keyword evidence="3" id="KW-1003">Cell membrane</keyword>
<gene>
    <name evidence="8" type="ORF">CKA81_09255</name>
</gene>
<evidence type="ECO:0000256" key="4">
    <source>
        <dbReference type="ARBA" id="ARBA00022692"/>
    </source>
</evidence>
<keyword evidence="9" id="KW-1185">Reference proteome</keyword>
<dbReference type="OrthoDB" id="280866at2"/>
<sequence length="136" mass="14288">MSPNTLDDLGKLVLRLSLGVFLLMHGLSKLMNGISGIEGMVVAAGMPAFFAWAVYLGEVVAPILIILGIYTRLGGWLVVANMVVAIALAHSSQIFQLASSGAWQLEHQGLLLFGGLAIALLGAGRYAIGARGGRWN</sequence>
<protein>
    <submittedName>
        <fullName evidence="8">GntR family transcriptional regulator</fullName>
    </submittedName>
</protein>
<feature type="transmembrane region" description="Helical" evidence="7">
    <location>
        <begin position="49"/>
        <end position="70"/>
    </location>
</feature>
<dbReference type="PANTHER" id="PTHR33452">
    <property type="entry name" value="OXIDOREDUCTASE CATD-RELATED"/>
    <property type="match status" value="1"/>
</dbReference>
<reference evidence="8 9" key="1">
    <citation type="submission" date="2017-08" db="EMBL/GenBank/DDBJ databases">
        <authorList>
            <person name="Park S.-J."/>
            <person name="Kim H."/>
        </authorList>
    </citation>
    <scope>NUCLEOTIDE SEQUENCE [LARGE SCALE GENOMIC DNA]</scope>
    <source>
        <strain evidence="9">ye3</strain>
    </source>
</reference>
<accession>A0A410GCI4</accession>
<dbReference type="InterPro" id="IPR051907">
    <property type="entry name" value="DoxX-like_oxidoreductase"/>
</dbReference>
<evidence type="ECO:0000313" key="9">
    <source>
        <dbReference type="Proteomes" id="UP000283474"/>
    </source>
</evidence>
<dbReference type="PANTHER" id="PTHR33452:SF1">
    <property type="entry name" value="INNER MEMBRANE PROTEIN YPHA-RELATED"/>
    <property type="match status" value="1"/>
</dbReference>
<dbReference type="RefSeq" id="WP_128354996.1">
    <property type="nucleotide sequence ID" value="NZ_CP022987.1"/>
</dbReference>
<keyword evidence="6 7" id="KW-0472">Membrane</keyword>
<evidence type="ECO:0000256" key="2">
    <source>
        <dbReference type="ARBA" id="ARBA00006679"/>
    </source>
</evidence>
<comment type="similarity">
    <text evidence="2">Belongs to the DoxX family.</text>
</comment>
<dbReference type="KEGG" id="pus:CKA81_09255"/>
<dbReference type="Proteomes" id="UP000283474">
    <property type="component" value="Chromosome"/>
</dbReference>
<evidence type="ECO:0000256" key="5">
    <source>
        <dbReference type="ARBA" id="ARBA00022989"/>
    </source>
</evidence>
<evidence type="ECO:0000256" key="7">
    <source>
        <dbReference type="SAM" id="Phobius"/>
    </source>
</evidence>
<name>A0A410GCI4_9BURK</name>
<dbReference type="EMBL" id="CP022987">
    <property type="protein sequence ID" value="QAA94000.1"/>
    <property type="molecule type" value="Genomic_DNA"/>
</dbReference>
<dbReference type="InterPro" id="IPR032808">
    <property type="entry name" value="DoxX"/>
</dbReference>
<dbReference type="Pfam" id="PF07681">
    <property type="entry name" value="DoxX"/>
    <property type="match status" value="1"/>
</dbReference>
<dbReference type="GO" id="GO:0005886">
    <property type="term" value="C:plasma membrane"/>
    <property type="evidence" value="ECO:0007669"/>
    <property type="project" value="UniProtKB-SubCell"/>
</dbReference>
<feature type="transmembrane region" description="Helical" evidence="7">
    <location>
        <begin position="76"/>
        <end position="98"/>
    </location>
</feature>
<organism evidence="8 9">
    <name type="scientific">Pollutimonas thiosulfatoxidans</name>
    <dbReference type="NCBI Taxonomy" id="2028345"/>
    <lineage>
        <taxon>Bacteria</taxon>
        <taxon>Pseudomonadati</taxon>
        <taxon>Pseudomonadota</taxon>
        <taxon>Betaproteobacteria</taxon>
        <taxon>Burkholderiales</taxon>
        <taxon>Alcaligenaceae</taxon>
        <taxon>Pollutimonas</taxon>
    </lineage>
</organism>
<feature type="transmembrane region" description="Helical" evidence="7">
    <location>
        <begin position="110"/>
        <end position="128"/>
    </location>
</feature>